<dbReference type="AlphaFoldDB" id="A0A545WA37"/>
<reference evidence="2 3" key="1">
    <citation type="journal article" date="2019" name="Appl. Microbiol. Biotechnol.">
        <title>Genome sequence of Isaria javanica and comparative genome analysis insights into family S53 peptidase evolution in fungal entomopathogens.</title>
        <authorList>
            <person name="Lin R."/>
            <person name="Zhang X."/>
            <person name="Xin B."/>
            <person name="Zou M."/>
            <person name="Gao Y."/>
            <person name="Qin F."/>
            <person name="Hu Q."/>
            <person name="Xie B."/>
            <person name="Cheng X."/>
        </authorList>
    </citation>
    <scope>NUCLEOTIDE SEQUENCE [LARGE SCALE GENOMIC DNA]</scope>
    <source>
        <strain evidence="2 3">IJ1G</strain>
    </source>
</reference>
<dbReference type="EMBL" id="SPUK01000002">
    <property type="protein sequence ID" value="TQV99468.1"/>
    <property type="molecule type" value="Genomic_DNA"/>
</dbReference>
<dbReference type="STRING" id="43265.A0A545WA37"/>
<dbReference type="Proteomes" id="UP000315783">
    <property type="component" value="Unassembled WGS sequence"/>
</dbReference>
<feature type="compositionally biased region" description="Basic and acidic residues" evidence="1">
    <location>
        <begin position="447"/>
        <end position="461"/>
    </location>
</feature>
<dbReference type="GO" id="GO:0016787">
    <property type="term" value="F:hydrolase activity"/>
    <property type="evidence" value="ECO:0007669"/>
    <property type="project" value="UniProtKB-KW"/>
</dbReference>
<feature type="compositionally biased region" description="Basic and acidic residues" evidence="1">
    <location>
        <begin position="147"/>
        <end position="156"/>
    </location>
</feature>
<gene>
    <name evidence="2" type="ORF">IF1G_01683</name>
</gene>
<feature type="compositionally biased region" description="Basic and acidic residues" evidence="1">
    <location>
        <begin position="429"/>
        <end position="440"/>
    </location>
</feature>
<protein>
    <submittedName>
        <fullName evidence="2">Ubiquitin carboxyl-terminal hydrolase 19</fullName>
    </submittedName>
</protein>
<dbReference type="InterPro" id="IPR021109">
    <property type="entry name" value="Peptidase_aspartic_dom_sf"/>
</dbReference>
<feature type="region of interest" description="Disordered" evidence="1">
    <location>
        <begin position="382"/>
        <end position="601"/>
    </location>
</feature>
<proteinExistence type="predicted"/>
<accession>A0A545WA37</accession>
<evidence type="ECO:0000313" key="2">
    <source>
        <dbReference type="EMBL" id="TQV99468.1"/>
    </source>
</evidence>
<feature type="compositionally biased region" description="Low complexity" evidence="1">
    <location>
        <begin position="157"/>
        <end position="179"/>
    </location>
</feature>
<dbReference type="OrthoDB" id="5369841at2759"/>
<feature type="compositionally biased region" description="Basic and acidic residues" evidence="1">
    <location>
        <begin position="557"/>
        <end position="567"/>
    </location>
</feature>
<dbReference type="Gene3D" id="2.40.70.10">
    <property type="entry name" value="Acid Proteases"/>
    <property type="match status" value="1"/>
</dbReference>
<feature type="region of interest" description="Disordered" evidence="1">
    <location>
        <begin position="117"/>
        <end position="188"/>
    </location>
</feature>
<sequence length="601" mass="64459">MDRTFPITPEDLYNLQMEVKQVQYAQTNHAERILRLEKRQTDDSALKSVWNSPFPGVLAGTPQQGPVQIPHNDVFDDSDEQGEQLLGSLHLGPAEEEPVRRGAASRANSVRFDESALHGSGWSGAQSNRHSGDFGSRPASGLFMERTLSHKSDGRHSSAGHSVHSHHSVASGRASSVGPDTGGDDDDSSFGILEPSISLFVLGSVPSIIRCWLTTNFAHRTLLYADVCSGSQRSTISYSLLEELNLVEEIDKDVDGICRARLQVYFAEAVVTRRGRSSEGSEGLVPSMTVAFEIAEPSQTTTTTGDRKPIRIFIGSDALRAHCADILFSQNTMVLYGNDRDRLRVPFVRPEDDEVFRHISTANVLPEKQKLNATAAPFVLTEKPDTNGQQTHSHLPGTLGDDADVAEPTSPIVVHTRGRRRGSTRSRRSTNENKHTRDSSHGGALSGKEDATGSESSRRESSAGIWGSWRHGPSGGHEKDAAPISGYQPAPTRGSRGMKALKPGKSSSSAKTGAAYEAPLPSRSDGRRKSQASVGGEITNGSNKRDAKRSVSATSEARSHASTRDKSVAPPGSRGANPVGVASAFSWMTPGGKAKGSTGQD</sequence>
<evidence type="ECO:0000256" key="1">
    <source>
        <dbReference type="SAM" id="MobiDB-lite"/>
    </source>
</evidence>
<evidence type="ECO:0000313" key="3">
    <source>
        <dbReference type="Proteomes" id="UP000315783"/>
    </source>
</evidence>
<comment type="caution">
    <text evidence="2">The sequence shown here is derived from an EMBL/GenBank/DDBJ whole genome shotgun (WGS) entry which is preliminary data.</text>
</comment>
<feature type="compositionally biased region" description="Basic residues" evidence="1">
    <location>
        <begin position="416"/>
        <end position="428"/>
    </location>
</feature>
<keyword evidence="3" id="KW-1185">Reference proteome</keyword>
<organism evidence="2 3">
    <name type="scientific">Cordyceps javanica</name>
    <dbReference type="NCBI Taxonomy" id="43265"/>
    <lineage>
        <taxon>Eukaryota</taxon>
        <taxon>Fungi</taxon>
        <taxon>Dikarya</taxon>
        <taxon>Ascomycota</taxon>
        <taxon>Pezizomycotina</taxon>
        <taxon>Sordariomycetes</taxon>
        <taxon>Hypocreomycetidae</taxon>
        <taxon>Hypocreales</taxon>
        <taxon>Cordycipitaceae</taxon>
        <taxon>Cordyceps</taxon>
    </lineage>
</organism>
<keyword evidence="2" id="KW-0378">Hydrolase</keyword>
<name>A0A545WA37_9HYPO</name>